<dbReference type="EMBL" id="JAXIOK010000008">
    <property type="protein sequence ID" value="KAK4763703.1"/>
    <property type="molecule type" value="Genomic_DNA"/>
</dbReference>
<dbReference type="Proteomes" id="UP001345219">
    <property type="component" value="Chromosome 11"/>
</dbReference>
<keyword evidence="6 8" id="KW-0539">Nucleus</keyword>
<feature type="domain" description="Homeobox" evidence="13">
    <location>
        <begin position="81"/>
        <end position="141"/>
    </location>
</feature>
<dbReference type="GO" id="GO:0045893">
    <property type="term" value="P:positive regulation of DNA-templated transcription"/>
    <property type="evidence" value="ECO:0007669"/>
    <property type="project" value="TreeGrafter"/>
</dbReference>
<keyword evidence="3 8" id="KW-0238">DNA-binding</keyword>
<evidence type="ECO:0000256" key="7">
    <source>
        <dbReference type="ARBA" id="ARBA00025748"/>
    </source>
</evidence>
<comment type="subcellular location">
    <subcellularLocation>
        <location evidence="1 8 9">Nucleus</location>
    </subcellularLocation>
</comment>
<keyword evidence="11" id="KW-0175">Coiled coil</keyword>
<dbReference type="SUPFAM" id="SSF46689">
    <property type="entry name" value="Homeodomain-like"/>
    <property type="match status" value="1"/>
</dbReference>
<evidence type="ECO:0000256" key="3">
    <source>
        <dbReference type="ARBA" id="ARBA00023125"/>
    </source>
</evidence>
<evidence type="ECO:0000313" key="14">
    <source>
        <dbReference type="EMBL" id="KAK4763703.1"/>
    </source>
</evidence>
<protein>
    <recommendedName>
        <fullName evidence="10">Homeobox-leucine zipper protein</fullName>
    </recommendedName>
    <alternativeName>
        <fullName evidence="10">HD-ZIP protein</fullName>
    </alternativeName>
    <alternativeName>
        <fullName evidence="10">Homeodomain transcription factor</fullName>
    </alternativeName>
</protein>
<dbReference type="InterPro" id="IPR009057">
    <property type="entry name" value="Homeodomain-like_sf"/>
</dbReference>
<dbReference type="GO" id="GO:0000976">
    <property type="term" value="F:transcription cis-regulatory region binding"/>
    <property type="evidence" value="ECO:0007669"/>
    <property type="project" value="UniProtKB-ARBA"/>
</dbReference>
<dbReference type="InterPro" id="IPR017970">
    <property type="entry name" value="Homeobox_CS"/>
</dbReference>
<dbReference type="AlphaFoldDB" id="A0AAN7KFV4"/>
<evidence type="ECO:0000256" key="6">
    <source>
        <dbReference type="ARBA" id="ARBA00023242"/>
    </source>
</evidence>
<organism evidence="14 15">
    <name type="scientific">Trapa incisa</name>
    <dbReference type="NCBI Taxonomy" id="236973"/>
    <lineage>
        <taxon>Eukaryota</taxon>
        <taxon>Viridiplantae</taxon>
        <taxon>Streptophyta</taxon>
        <taxon>Embryophyta</taxon>
        <taxon>Tracheophyta</taxon>
        <taxon>Spermatophyta</taxon>
        <taxon>Magnoliopsida</taxon>
        <taxon>eudicotyledons</taxon>
        <taxon>Gunneridae</taxon>
        <taxon>Pentapetalae</taxon>
        <taxon>rosids</taxon>
        <taxon>malvids</taxon>
        <taxon>Myrtales</taxon>
        <taxon>Lythraceae</taxon>
        <taxon>Trapa</taxon>
    </lineage>
</organism>
<dbReference type="PROSITE" id="PS50071">
    <property type="entry name" value="HOMEOBOX_2"/>
    <property type="match status" value="1"/>
</dbReference>
<dbReference type="Gene3D" id="1.10.10.60">
    <property type="entry name" value="Homeodomain-like"/>
    <property type="match status" value="1"/>
</dbReference>
<dbReference type="FunFam" id="1.10.10.60:FF:000144">
    <property type="entry name" value="homeobox-leucine zipper protein ATHB-6-like"/>
    <property type="match status" value="1"/>
</dbReference>
<feature type="compositionally biased region" description="Basic and acidic residues" evidence="12">
    <location>
        <begin position="189"/>
        <end position="198"/>
    </location>
</feature>
<comment type="caution">
    <text evidence="14">The sequence shown here is derived from an EMBL/GenBank/DDBJ whole genome shotgun (WGS) entry which is preliminary data.</text>
</comment>
<keyword evidence="2 10" id="KW-0805">Transcription regulation</keyword>
<evidence type="ECO:0000256" key="11">
    <source>
        <dbReference type="SAM" id="Coils"/>
    </source>
</evidence>
<evidence type="ECO:0000256" key="9">
    <source>
        <dbReference type="RuleBase" id="RU000682"/>
    </source>
</evidence>
<name>A0AAN7KFV4_9MYRT</name>
<dbReference type="CDD" id="cd00086">
    <property type="entry name" value="homeodomain"/>
    <property type="match status" value="1"/>
</dbReference>
<feature type="region of interest" description="Disordered" evidence="12">
    <location>
        <begin position="189"/>
        <end position="237"/>
    </location>
</feature>
<evidence type="ECO:0000313" key="15">
    <source>
        <dbReference type="Proteomes" id="UP001345219"/>
    </source>
</evidence>
<dbReference type="InterPro" id="IPR001356">
    <property type="entry name" value="HD"/>
</dbReference>
<evidence type="ECO:0000256" key="1">
    <source>
        <dbReference type="ARBA" id="ARBA00004123"/>
    </source>
</evidence>
<evidence type="ECO:0000256" key="8">
    <source>
        <dbReference type="PROSITE-ProRule" id="PRU00108"/>
    </source>
</evidence>
<gene>
    <name evidence="14" type="ORF">SAY87_013141</name>
</gene>
<sequence length="273" mass="30348">MAGGRAGASSPKMEAPGGTGGLLDSHWVPDSSTMFNGSNSTTDVEGQFGDRKTRSPAFFQAGEIGSAVHEEEDMELEGCSQLLSRKKRRLSAHQVQFLEKSFEVENRLEPERKTELAKELGLQPRQVAIWFQNRRARFKTKQMEKDYDSLGACYDALKANYDSLLKESEKLKHEVDSLKRKLLGDGCSEETRKARPWDGEPQESIGHLTAEQGNSSQGPDHDSSEIEDDSSGLVVGGDSLLVAPHGLPKIEDGYDCSFEFSSEDHPFWNWSYN</sequence>
<dbReference type="GO" id="GO:0000981">
    <property type="term" value="F:DNA-binding transcription factor activity, RNA polymerase II-specific"/>
    <property type="evidence" value="ECO:0007669"/>
    <property type="project" value="UniProtKB-UniRule"/>
</dbReference>
<keyword evidence="15" id="KW-1185">Reference proteome</keyword>
<dbReference type="PANTHER" id="PTHR24326">
    <property type="entry name" value="HOMEOBOX-LEUCINE ZIPPER PROTEIN"/>
    <property type="match status" value="1"/>
</dbReference>
<dbReference type="InterPro" id="IPR003106">
    <property type="entry name" value="Leu_zip_homeo"/>
</dbReference>
<dbReference type="InterPro" id="IPR045224">
    <property type="entry name" value="HDZip_class_I_plant"/>
</dbReference>
<evidence type="ECO:0000256" key="2">
    <source>
        <dbReference type="ARBA" id="ARBA00023015"/>
    </source>
</evidence>
<accession>A0AAN7KFV4</accession>
<evidence type="ECO:0000256" key="12">
    <source>
        <dbReference type="SAM" id="MobiDB-lite"/>
    </source>
</evidence>
<reference evidence="14 15" key="1">
    <citation type="journal article" date="2023" name="Hortic Res">
        <title>Pangenome of water caltrop reveals structural variations and asymmetric subgenome divergence after allopolyploidization.</title>
        <authorList>
            <person name="Zhang X."/>
            <person name="Chen Y."/>
            <person name="Wang L."/>
            <person name="Yuan Y."/>
            <person name="Fang M."/>
            <person name="Shi L."/>
            <person name="Lu R."/>
            <person name="Comes H.P."/>
            <person name="Ma Y."/>
            <person name="Chen Y."/>
            <person name="Huang G."/>
            <person name="Zhou Y."/>
            <person name="Zheng Z."/>
            <person name="Qiu Y."/>
        </authorList>
    </citation>
    <scope>NUCLEOTIDE SEQUENCE [LARGE SCALE GENOMIC DNA]</scope>
    <source>
        <tissue evidence="14">Roots</tissue>
    </source>
</reference>
<evidence type="ECO:0000256" key="5">
    <source>
        <dbReference type="ARBA" id="ARBA00023163"/>
    </source>
</evidence>
<feature type="DNA-binding region" description="Homeobox" evidence="8">
    <location>
        <begin position="83"/>
        <end position="142"/>
    </location>
</feature>
<comment type="similarity">
    <text evidence="7 10">Belongs to the HD-ZIP homeobox family. Class I subfamily.</text>
</comment>
<feature type="compositionally biased region" description="Polar residues" evidence="12">
    <location>
        <begin position="30"/>
        <end position="44"/>
    </location>
</feature>
<dbReference type="Pfam" id="PF02183">
    <property type="entry name" value="HALZ"/>
    <property type="match status" value="1"/>
</dbReference>
<dbReference type="PANTHER" id="PTHR24326:SF606">
    <property type="entry name" value="HOMEOBOX-LEUCINE ZIPPER PROTEIN ATHB-54"/>
    <property type="match status" value="1"/>
</dbReference>
<comment type="function">
    <text evidence="10">Transcription factor.</text>
</comment>
<evidence type="ECO:0000259" key="13">
    <source>
        <dbReference type="PROSITE" id="PS50071"/>
    </source>
</evidence>
<feature type="coiled-coil region" evidence="11">
    <location>
        <begin position="154"/>
        <end position="181"/>
    </location>
</feature>
<evidence type="ECO:0000256" key="4">
    <source>
        <dbReference type="ARBA" id="ARBA00023155"/>
    </source>
</evidence>
<dbReference type="PRINTS" id="PR00031">
    <property type="entry name" value="HTHREPRESSR"/>
</dbReference>
<keyword evidence="5 10" id="KW-0804">Transcription</keyword>
<proteinExistence type="inferred from homology"/>
<dbReference type="Pfam" id="PF00046">
    <property type="entry name" value="Homeodomain"/>
    <property type="match status" value="1"/>
</dbReference>
<dbReference type="SMART" id="SM00389">
    <property type="entry name" value="HOX"/>
    <property type="match status" value="1"/>
</dbReference>
<keyword evidence="4 8" id="KW-0371">Homeobox</keyword>
<dbReference type="InterPro" id="IPR000047">
    <property type="entry name" value="HTH_motif"/>
</dbReference>
<evidence type="ECO:0000256" key="10">
    <source>
        <dbReference type="RuleBase" id="RU369038"/>
    </source>
</evidence>
<dbReference type="GO" id="GO:0005634">
    <property type="term" value="C:nucleus"/>
    <property type="evidence" value="ECO:0007669"/>
    <property type="project" value="UniProtKB-SubCell"/>
</dbReference>
<feature type="region of interest" description="Disordered" evidence="12">
    <location>
        <begin position="1"/>
        <end position="50"/>
    </location>
</feature>
<dbReference type="PROSITE" id="PS00027">
    <property type="entry name" value="HOMEOBOX_1"/>
    <property type="match status" value="1"/>
</dbReference>